<dbReference type="CDD" id="cd00761">
    <property type="entry name" value="Glyco_tranf_GTA_type"/>
    <property type="match status" value="1"/>
</dbReference>
<dbReference type="Gene3D" id="3.90.550.10">
    <property type="entry name" value="Spore Coat Polysaccharide Biosynthesis Protein SpsA, Chain A"/>
    <property type="match status" value="1"/>
</dbReference>
<evidence type="ECO:0000313" key="3">
    <source>
        <dbReference type="Proteomes" id="UP000198596"/>
    </source>
</evidence>
<dbReference type="InterPro" id="IPR029044">
    <property type="entry name" value="Nucleotide-diphossugar_trans"/>
</dbReference>
<proteinExistence type="predicted"/>
<protein>
    <submittedName>
        <fullName evidence="2">Glycosyltransferase, GT2 family</fullName>
    </submittedName>
</protein>
<evidence type="ECO:0000259" key="1">
    <source>
        <dbReference type="Pfam" id="PF00535"/>
    </source>
</evidence>
<dbReference type="STRING" id="935223.SAMN04488131_104100"/>
<dbReference type="InterPro" id="IPR001173">
    <property type="entry name" value="Glyco_trans_2-like"/>
</dbReference>
<dbReference type="GO" id="GO:0016740">
    <property type="term" value="F:transferase activity"/>
    <property type="evidence" value="ECO:0007669"/>
    <property type="project" value="UniProtKB-KW"/>
</dbReference>
<feature type="domain" description="Glycosyltransferase 2-like" evidence="1">
    <location>
        <begin position="55"/>
        <end position="146"/>
    </location>
</feature>
<organism evidence="2 3">
    <name type="scientific">Flavobacterium xueshanense</name>
    <dbReference type="NCBI Taxonomy" id="935223"/>
    <lineage>
        <taxon>Bacteria</taxon>
        <taxon>Pseudomonadati</taxon>
        <taxon>Bacteroidota</taxon>
        <taxon>Flavobacteriia</taxon>
        <taxon>Flavobacteriales</taxon>
        <taxon>Flavobacteriaceae</taxon>
        <taxon>Flavobacterium</taxon>
    </lineage>
</organism>
<keyword evidence="2" id="KW-0808">Transferase</keyword>
<dbReference type="RefSeq" id="WP_167547427.1">
    <property type="nucleotide sequence ID" value="NZ_FONQ01000004.1"/>
</dbReference>
<gene>
    <name evidence="2" type="ORF">SAMN04488131_104100</name>
</gene>
<dbReference type="AlphaFoldDB" id="A0A1I2DK43"/>
<sequence>MIKEFKKGDLEIVLATMNRDSLDFLIPMFPFSHFSEFLILIINQTAENTLLVSEFPSVRIVNSFEKGLSKSRNLGLQNAHGKLVLLADDDEVFKEDFENTILEAHNNYPEAVSICFAIEDSNGLLFKKYPSQIKMQVNNLDVFSVLSIEITLKRTIFNQFNNNFDTDFGLGSSFMMGEETIFLSDLKKKKQNIIIVPKVIASHPAVSTDDKLNFEHRYYIQGAFLTRVLKNNYRKWIFLKLFFDIKQNKIKIDQVFAALKSASKGKKAYQQITK</sequence>
<dbReference type="EMBL" id="FONQ01000004">
    <property type="protein sequence ID" value="SFE81012.1"/>
    <property type="molecule type" value="Genomic_DNA"/>
</dbReference>
<keyword evidence="3" id="KW-1185">Reference proteome</keyword>
<reference evidence="3" key="1">
    <citation type="submission" date="2016-10" db="EMBL/GenBank/DDBJ databases">
        <authorList>
            <person name="Varghese N."/>
            <person name="Submissions S."/>
        </authorList>
    </citation>
    <scope>NUCLEOTIDE SEQUENCE [LARGE SCALE GENOMIC DNA]</scope>
    <source>
        <strain evidence="3">CGMCC 1.9227</strain>
    </source>
</reference>
<name>A0A1I2DK43_9FLAO</name>
<accession>A0A1I2DK43</accession>
<dbReference type="Pfam" id="PF00535">
    <property type="entry name" value="Glycos_transf_2"/>
    <property type="match status" value="1"/>
</dbReference>
<dbReference type="SUPFAM" id="SSF53448">
    <property type="entry name" value="Nucleotide-diphospho-sugar transferases"/>
    <property type="match status" value="1"/>
</dbReference>
<dbReference type="Proteomes" id="UP000198596">
    <property type="component" value="Unassembled WGS sequence"/>
</dbReference>
<evidence type="ECO:0000313" key="2">
    <source>
        <dbReference type="EMBL" id="SFE81012.1"/>
    </source>
</evidence>